<dbReference type="RefSeq" id="WP_306834581.1">
    <property type="nucleotide sequence ID" value="NZ_JAUSRF010000007.1"/>
</dbReference>
<evidence type="ECO:0000313" key="2">
    <source>
        <dbReference type="EMBL" id="MDP9837641.1"/>
    </source>
</evidence>
<organism evidence="2 3">
    <name type="scientific">Neorhizobium huautlense</name>
    <dbReference type="NCBI Taxonomy" id="67774"/>
    <lineage>
        <taxon>Bacteria</taxon>
        <taxon>Pseudomonadati</taxon>
        <taxon>Pseudomonadota</taxon>
        <taxon>Alphaproteobacteria</taxon>
        <taxon>Hyphomicrobiales</taxon>
        <taxon>Rhizobiaceae</taxon>
        <taxon>Rhizobium/Agrobacterium group</taxon>
        <taxon>Neorhizobium</taxon>
    </lineage>
</organism>
<dbReference type="InterPro" id="IPR002716">
    <property type="entry name" value="PIN_dom"/>
</dbReference>
<keyword evidence="3" id="KW-1185">Reference proteome</keyword>
<dbReference type="CDD" id="cd18692">
    <property type="entry name" value="PIN_VapC-like"/>
    <property type="match status" value="1"/>
</dbReference>
<name>A0ABT9PT45_9HYPH</name>
<accession>A0ABT9PT45</accession>
<protein>
    <submittedName>
        <fullName evidence="2">Nucleic acid-binding protein</fullName>
    </submittedName>
</protein>
<sequence length="134" mass="14610">MPAVANFLDANVLVYSTTGGAKAIVAQKLMSEPFVISTQALNEFANVGRRKLGLSWGRITQIVSDMAETAESVIAVEPDMTKTALRLVQHYNLAFYDAVMIAAALKADCSIYYSEDLHHGLTIDTTLTIQNPFL</sequence>
<comment type="caution">
    <text evidence="2">The sequence shown here is derived from an EMBL/GenBank/DDBJ whole genome shotgun (WGS) entry which is preliminary data.</text>
</comment>
<proteinExistence type="predicted"/>
<dbReference type="SUPFAM" id="SSF88723">
    <property type="entry name" value="PIN domain-like"/>
    <property type="match status" value="1"/>
</dbReference>
<dbReference type="EMBL" id="JAUSRF010000007">
    <property type="protein sequence ID" value="MDP9837641.1"/>
    <property type="molecule type" value="Genomic_DNA"/>
</dbReference>
<dbReference type="InterPro" id="IPR029060">
    <property type="entry name" value="PIN-like_dom_sf"/>
</dbReference>
<gene>
    <name evidence="2" type="ORF">J2T09_002398</name>
</gene>
<dbReference type="Pfam" id="PF01850">
    <property type="entry name" value="PIN"/>
    <property type="match status" value="1"/>
</dbReference>
<evidence type="ECO:0000259" key="1">
    <source>
        <dbReference type="Pfam" id="PF01850"/>
    </source>
</evidence>
<dbReference type="Gene3D" id="3.40.50.1010">
    <property type="entry name" value="5'-nuclease"/>
    <property type="match status" value="1"/>
</dbReference>
<evidence type="ECO:0000313" key="3">
    <source>
        <dbReference type="Proteomes" id="UP001241472"/>
    </source>
</evidence>
<reference evidence="2 3" key="1">
    <citation type="submission" date="2023-07" db="EMBL/GenBank/DDBJ databases">
        <title>Sorghum-associated microbial communities from plants grown in Nebraska, USA.</title>
        <authorList>
            <person name="Schachtman D."/>
        </authorList>
    </citation>
    <scope>NUCLEOTIDE SEQUENCE [LARGE SCALE GENOMIC DNA]</scope>
    <source>
        <strain evidence="2 3">DS1307</strain>
    </source>
</reference>
<dbReference type="Proteomes" id="UP001241472">
    <property type="component" value="Unassembled WGS sequence"/>
</dbReference>
<feature type="domain" description="PIN" evidence="1">
    <location>
        <begin position="7"/>
        <end position="111"/>
    </location>
</feature>